<sequence>MTKNMASKKKKGSGSKRRKDIYGNILYPGEYYYPSKDIYEYKFKNILNKTDSRSAKTLDELRQLEEIIQAEHSHLLISGNAEITVADMVEIYLRSKKNIEKTTLTGYWNNYRWHIKDTWFGAMAIGKVLKLHVANYYNELIESRGLARGTIETINHIVAPSFRLAIDSRWITYNPCILVMKDIIHTEEKEKTVLSKKQQIQFFQYIKKHYRGFDYNLLYTMTFFGLRVGETIGINKKELDFENKKFDLMHQVIYKKLYDDECTKFRVRPPKTMNGIRYMYFDDEEILQCLHAQIEYANYITQTKGSCIIDDERDFLFITAKGNPITPGSINRLIDNIVKRYNKEKIQQAIKNNEEATDLLPHLSCHSLRRTGLTRMAESGMSPQVLQLVAGHSKIEITLQYYVKAGNDVVKDEMLSYAKSLKSLDHVA</sequence>
<evidence type="ECO:0000256" key="3">
    <source>
        <dbReference type="ARBA" id="ARBA00023125"/>
    </source>
</evidence>
<dbReference type="PROSITE" id="PS51898">
    <property type="entry name" value="TYR_RECOMBINASE"/>
    <property type="match status" value="1"/>
</dbReference>
<reference evidence="6 7" key="1">
    <citation type="submission" date="2019-08" db="EMBL/GenBank/DDBJ databases">
        <title>In-depth cultivation of the pig gut microbiome towards novel bacterial diversity and tailored functional studies.</title>
        <authorList>
            <person name="Wylensek D."/>
            <person name="Hitch T.C.A."/>
            <person name="Clavel T."/>
        </authorList>
    </citation>
    <scope>NUCLEOTIDE SEQUENCE [LARGE SCALE GENOMIC DNA]</scope>
    <source>
        <strain evidence="6 7">WCA-389-WT-23D1</strain>
    </source>
</reference>
<dbReference type="GO" id="GO:0006310">
    <property type="term" value="P:DNA recombination"/>
    <property type="evidence" value="ECO:0007669"/>
    <property type="project" value="UniProtKB-KW"/>
</dbReference>
<evidence type="ECO:0000259" key="5">
    <source>
        <dbReference type="PROSITE" id="PS51898"/>
    </source>
</evidence>
<dbReference type="Pfam" id="PF00589">
    <property type="entry name" value="Phage_integrase"/>
    <property type="match status" value="1"/>
</dbReference>
<dbReference type="Gene3D" id="1.10.150.130">
    <property type="match status" value="1"/>
</dbReference>
<dbReference type="InterPro" id="IPR013762">
    <property type="entry name" value="Integrase-like_cat_sf"/>
</dbReference>
<dbReference type="InterPro" id="IPR002104">
    <property type="entry name" value="Integrase_catalytic"/>
</dbReference>
<evidence type="ECO:0000256" key="4">
    <source>
        <dbReference type="ARBA" id="ARBA00023172"/>
    </source>
</evidence>
<proteinExistence type="inferred from homology"/>
<evidence type="ECO:0000313" key="7">
    <source>
        <dbReference type="Proteomes" id="UP000429958"/>
    </source>
</evidence>
<organism evidence="6 7">
    <name type="scientific">Clostridium porci</name>
    <dbReference type="NCBI Taxonomy" id="2605778"/>
    <lineage>
        <taxon>Bacteria</taxon>
        <taxon>Bacillati</taxon>
        <taxon>Bacillota</taxon>
        <taxon>Clostridia</taxon>
        <taxon>Eubacteriales</taxon>
        <taxon>Clostridiaceae</taxon>
        <taxon>Clostridium</taxon>
    </lineage>
</organism>
<dbReference type="PANTHER" id="PTHR30629">
    <property type="entry name" value="PROPHAGE INTEGRASE"/>
    <property type="match status" value="1"/>
</dbReference>
<dbReference type="GO" id="GO:0003677">
    <property type="term" value="F:DNA binding"/>
    <property type="evidence" value="ECO:0007669"/>
    <property type="project" value="UniProtKB-KW"/>
</dbReference>
<keyword evidence="2" id="KW-0229">DNA integration</keyword>
<dbReference type="AlphaFoldDB" id="A0A7X2NP71"/>
<evidence type="ECO:0000256" key="2">
    <source>
        <dbReference type="ARBA" id="ARBA00022908"/>
    </source>
</evidence>
<keyword evidence="7" id="KW-1185">Reference proteome</keyword>
<keyword evidence="4" id="KW-0233">DNA recombination</keyword>
<keyword evidence="3" id="KW-0238">DNA-binding</keyword>
<gene>
    <name evidence="6" type="ORF">FYJ39_17705</name>
</gene>
<dbReference type="InterPro" id="IPR011010">
    <property type="entry name" value="DNA_brk_join_enz"/>
</dbReference>
<name>A0A7X2NP71_9CLOT</name>
<evidence type="ECO:0000313" key="6">
    <source>
        <dbReference type="EMBL" id="MSS38316.1"/>
    </source>
</evidence>
<feature type="domain" description="Tyr recombinase" evidence="5">
    <location>
        <begin position="189"/>
        <end position="415"/>
    </location>
</feature>
<dbReference type="Gene3D" id="1.10.443.10">
    <property type="entry name" value="Intergrase catalytic core"/>
    <property type="match status" value="1"/>
</dbReference>
<accession>A0A7X2NP71</accession>
<dbReference type="EMBL" id="VUMD01000022">
    <property type="protein sequence ID" value="MSS38316.1"/>
    <property type="molecule type" value="Genomic_DNA"/>
</dbReference>
<comment type="similarity">
    <text evidence="1">Belongs to the 'phage' integrase family.</text>
</comment>
<comment type="caution">
    <text evidence="6">The sequence shown here is derived from an EMBL/GenBank/DDBJ whole genome shotgun (WGS) entry which is preliminary data.</text>
</comment>
<dbReference type="Proteomes" id="UP000429958">
    <property type="component" value="Unassembled WGS sequence"/>
</dbReference>
<dbReference type="InterPro" id="IPR010998">
    <property type="entry name" value="Integrase_recombinase_N"/>
</dbReference>
<dbReference type="PANTHER" id="PTHR30629:SF2">
    <property type="entry name" value="PROPHAGE INTEGRASE INTS-RELATED"/>
    <property type="match status" value="1"/>
</dbReference>
<dbReference type="InterPro" id="IPR050808">
    <property type="entry name" value="Phage_Integrase"/>
</dbReference>
<evidence type="ECO:0000256" key="1">
    <source>
        <dbReference type="ARBA" id="ARBA00008857"/>
    </source>
</evidence>
<protein>
    <submittedName>
        <fullName evidence="6">Tyrosine-type recombinase/integrase</fullName>
    </submittedName>
</protein>
<dbReference type="RefSeq" id="WP_154473743.1">
    <property type="nucleotide sequence ID" value="NZ_VUMD01000022.1"/>
</dbReference>
<dbReference type="SUPFAM" id="SSF56349">
    <property type="entry name" value="DNA breaking-rejoining enzymes"/>
    <property type="match status" value="1"/>
</dbReference>
<dbReference type="GO" id="GO:0015074">
    <property type="term" value="P:DNA integration"/>
    <property type="evidence" value="ECO:0007669"/>
    <property type="project" value="UniProtKB-KW"/>
</dbReference>